<evidence type="ECO:0000259" key="2">
    <source>
        <dbReference type="Pfam" id="PF04149"/>
    </source>
</evidence>
<dbReference type="EMBL" id="VFML01000001">
    <property type="protein sequence ID" value="TQJ03914.1"/>
    <property type="molecule type" value="Genomic_DNA"/>
</dbReference>
<organism evidence="3 4">
    <name type="scientific">Amycolatopsis cihanbeyliensis</name>
    <dbReference type="NCBI Taxonomy" id="1128664"/>
    <lineage>
        <taxon>Bacteria</taxon>
        <taxon>Bacillati</taxon>
        <taxon>Actinomycetota</taxon>
        <taxon>Actinomycetes</taxon>
        <taxon>Pseudonocardiales</taxon>
        <taxon>Pseudonocardiaceae</taxon>
        <taxon>Amycolatopsis</taxon>
    </lineage>
</organism>
<evidence type="ECO:0000256" key="1">
    <source>
        <dbReference type="SAM" id="MobiDB-lite"/>
    </source>
</evidence>
<protein>
    <submittedName>
        <fullName evidence="3">Uncharacterized protein DUF397</fullName>
    </submittedName>
</protein>
<dbReference type="InterPro" id="IPR007278">
    <property type="entry name" value="DUF397"/>
</dbReference>
<reference evidence="3 4" key="1">
    <citation type="submission" date="2019-06" db="EMBL/GenBank/DDBJ databases">
        <title>Sequencing the genomes of 1000 actinobacteria strains.</title>
        <authorList>
            <person name="Klenk H.-P."/>
        </authorList>
    </citation>
    <scope>NUCLEOTIDE SEQUENCE [LARGE SCALE GENOMIC DNA]</scope>
    <source>
        <strain evidence="3 4">DSM 45679</strain>
    </source>
</reference>
<dbReference type="RefSeq" id="WP_141999671.1">
    <property type="nucleotide sequence ID" value="NZ_VFML01000001.1"/>
</dbReference>
<gene>
    <name evidence="3" type="ORF">FB471_3688</name>
</gene>
<dbReference type="Pfam" id="PF04149">
    <property type="entry name" value="DUF397"/>
    <property type="match status" value="1"/>
</dbReference>
<feature type="domain" description="DUF397" evidence="2">
    <location>
        <begin position="9"/>
        <end position="60"/>
    </location>
</feature>
<sequence length="62" mass="6660">MTPPDFTNATWRSSSYSSSNGGECVEVAFAAPVVGLRDSKDRAGGHLTLQASAWRALLHLLR</sequence>
<comment type="caution">
    <text evidence="3">The sequence shown here is derived from an EMBL/GenBank/DDBJ whole genome shotgun (WGS) entry which is preliminary data.</text>
</comment>
<name>A0A542DLQ3_AMYCI</name>
<accession>A0A542DLQ3</accession>
<evidence type="ECO:0000313" key="3">
    <source>
        <dbReference type="EMBL" id="TQJ03914.1"/>
    </source>
</evidence>
<proteinExistence type="predicted"/>
<dbReference type="Proteomes" id="UP000320876">
    <property type="component" value="Unassembled WGS sequence"/>
</dbReference>
<dbReference type="OrthoDB" id="4301277at2"/>
<dbReference type="AlphaFoldDB" id="A0A542DLQ3"/>
<feature type="region of interest" description="Disordered" evidence="1">
    <location>
        <begin position="1"/>
        <end position="21"/>
    </location>
</feature>
<keyword evidence="4" id="KW-1185">Reference proteome</keyword>
<evidence type="ECO:0000313" key="4">
    <source>
        <dbReference type="Proteomes" id="UP000320876"/>
    </source>
</evidence>
<feature type="compositionally biased region" description="Polar residues" evidence="1">
    <location>
        <begin position="1"/>
        <end position="12"/>
    </location>
</feature>